<dbReference type="Proteomes" id="UP001521931">
    <property type="component" value="Unassembled WGS sequence"/>
</dbReference>
<dbReference type="EC" id="2.1.1.-" evidence="6"/>
<dbReference type="HAMAP" id="MF_00074">
    <property type="entry name" value="16SrRNA_methyltr_G"/>
    <property type="match status" value="1"/>
</dbReference>
<evidence type="ECO:0000313" key="8">
    <source>
        <dbReference type="EMBL" id="MCG7320787.1"/>
    </source>
</evidence>
<comment type="function">
    <text evidence="6">Specifically methylates the N7 position of a guanine in 16S rRNA.</text>
</comment>
<evidence type="ECO:0000256" key="7">
    <source>
        <dbReference type="SAM" id="MobiDB-lite"/>
    </source>
</evidence>
<evidence type="ECO:0000313" key="9">
    <source>
        <dbReference type="Proteomes" id="UP001521931"/>
    </source>
</evidence>
<feature type="region of interest" description="Disordered" evidence="7">
    <location>
        <begin position="1"/>
        <end position="21"/>
    </location>
</feature>
<keyword evidence="2 6" id="KW-0698">rRNA processing</keyword>
<dbReference type="InterPro" id="IPR029063">
    <property type="entry name" value="SAM-dependent_MTases_sf"/>
</dbReference>
<feature type="binding site" evidence="6">
    <location>
        <position position="158"/>
    </location>
    <ligand>
        <name>S-adenosyl-L-methionine</name>
        <dbReference type="ChEBI" id="CHEBI:59789"/>
    </ligand>
</feature>
<keyword evidence="4 6" id="KW-0808">Transferase</keyword>
<feature type="binding site" evidence="6">
    <location>
        <begin position="143"/>
        <end position="144"/>
    </location>
    <ligand>
        <name>S-adenosyl-L-methionine</name>
        <dbReference type="ChEBI" id="CHEBI:59789"/>
    </ligand>
</feature>
<keyword evidence="9" id="KW-1185">Reference proteome</keyword>
<keyword evidence="3 6" id="KW-0489">Methyltransferase</keyword>
<evidence type="ECO:0000256" key="6">
    <source>
        <dbReference type="HAMAP-Rule" id="MF_00074"/>
    </source>
</evidence>
<protein>
    <recommendedName>
        <fullName evidence="6">Ribosomal RNA small subunit methyltransferase G</fullName>
        <ecNumber evidence="6">2.1.1.-</ecNumber>
    </recommendedName>
    <alternativeName>
        <fullName evidence="6">16S rRNA 7-methylguanosine methyltransferase</fullName>
        <shortName evidence="6">16S rRNA m7G methyltransferase</shortName>
    </alternativeName>
</protein>
<accession>A0ABS9Q0A5</accession>
<dbReference type="Gene3D" id="3.40.50.150">
    <property type="entry name" value="Vaccinia Virus protein VP39"/>
    <property type="match status" value="1"/>
</dbReference>
<comment type="subcellular location">
    <subcellularLocation>
        <location evidence="6">Cytoplasm</location>
    </subcellularLocation>
</comment>
<feature type="binding site" evidence="6">
    <location>
        <position position="92"/>
    </location>
    <ligand>
        <name>S-adenosyl-L-methionine</name>
        <dbReference type="ChEBI" id="CHEBI:59789"/>
    </ligand>
</feature>
<feature type="compositionally biased region" description="Basic residues" evidence="7">
    <location>
        <begin position="246"/>
        <end position="260"/>
    </location>
</feature>
<proteinExistence type="inferred from homology"/>
<dbReference type="GO" id="GO:0032259">
    <property type="term" value="P:methylation"/>
    <property type="evidence" value="ECO:0007669"/>
    <property type="project" value="UniProtKB-KW"/>
</dbReference>
<evidence type="ECO:0000256" key="1">
    <source>
        <dbReference type="ARBA" id="ARBA00022490"/>
    </source>
</evidence>
<dbReference type="InterPro" id="IPR003682">
    <property type="entry name" value="rRNA_ssu_MeTfrase_G"/>
</dbReference>
<name>A0ABS9Q0A5_9MICO</name>
<keyword evidence="1 6" id="KW-0963">Cytoplasm</keyword>
<dbReference type="GO" id="GO:0008168">
    <property type="term" value="F:methyltransferase activity"/>
    <property type="evidence" value="ECO:0007669"/>
    <property type="project" value="UniProtKB-KW"/>
</dbReference>
<dbReference type="SUPFAM" id="SSF53335">
    <property type="entry name" value="S-adenosyl-L-methionine-dependent methyltransferases"/>
    <property type="match status" value="1"/>
</dbReference>
<evidence type="ECO:0000256" key="4">
    <source>
        <dbReference type="ARBA" id="ARBA00022679"/>
    </source>
</evidence>
<feature type="region of interest" description="Disordered" evidence="7">
    <location>
        <begin position="238"/>
        <end position="260"/>
    </location>
</feature>
<organism evidence="8 9">
    <name type="scientific">Arsenicicoccus bolidensis</name>
    <dbReference type="NCBI Taxonomy" id="229480"/>
    <lineage>
        <taxon>Bacteria</taxon>
        <taxon>Bacillati</taxon>
        <taxon>Actinomycetota</taxon>
        <taxon>Actinomycetes</taxon>
        <taxon>Micrococcales</taxon>
        <taxon>Intrasporangiaceae</taxon>
        <taxon>Arsenicicoccus</taxon>
    </lineage>
</organism>
<gene>
    <name evidence="6 8" type="primary">rsmG</name>
    <name evidence="8" type="ORF">MHL29_02605</name>
</gene>
<dbReference type="PANTHER" id="PTHR31760:SF0">
    <property type="entry name" value="S-ADENOSYL-L-METHIONINE-DEPENDENT METHYLTRANSFERASES SUPERFAMILY PROTEIN"/>
    <property type="match status" value="1"/>
</dbReference>
<feature type="compositionally biased region" description="Basic and acidic residues" evidence="7">
    <location>
        <begin position="1"/>
        <end position="16"/>
    </location>
</feature>
<comment type="similarity">
    <text evidence="6">Belongs to the methyltransferase superfamily. RNA methyltransferase RsmG family.</text>
</comment>
<evidence type="ECO:0000256" key="5">
    <source>
        <dbReference type="ARBA" id="ARBA00022691"/>
    </source>
</evidence>
<dbReference type="NCBIfam" id="TIGR00138">
    <property type="entry name" value="rsmG_gidB"/>
    <property type="match status" value="1"/>
</dbReference>
<reference evidence="8 9" key="1">
    <citation type="submission" date="2022-02" db="EMBL/GenBank/DDBJ databases">
        <title>Uncovering new skin microbiome diversity through culturing and metagenomics.</title>
        <authorList>
            <person name="Conlan S."/>
            <person name="Deming C."/>
            <person name="Nisc Comparative Sequencing Program N."/>
            <person name="Segre J.A."/>
        </authorList>
    </citation>
    <scope>NUCLEOTIDE SEQUENCE [LARGE SCALE GENOMIC DNA]</scope>
    <source>
        <strain evidence="8 9">ACRQZ</strain>
    </source>
</reference>
<dbReference type="RefSeq" id="WP_239262009.1">
    <property type="nucleotide sequence ID" value="NZ_JAKRCV010000005.1"/>
</dbReference>
<dbReference type="PANTHER" id="PTHR31760">
    <property type="entry name" value="S-ADENOSYL-L-METHIONINE-DEPENDENT METHYLTRANSFERASES SUPERFAMILY PROTEIN"/>
    <property type="match status" value="1"/>
</dbReference>
<dbReference type="EMBL" id="JAKRCV010000005">
    <property type="protein sequence ID" value="MCG7320787.1"/>
    <property type="molecule type" value="Genomic_DNA"/>
</dbReference>
<feature type="binding site" evidence="6">
    <location>
        <position position="97"/>
    </location>
    <ligand>
        <name>S-adenosyl-L-methionine</name>
        <dbReference type="ChEBI" id="CHEBI:59789"/>
    </ligand>
</feature>
<keyword evidence="5 6" id="KW-0949">S-adenosyl-L-methionine</keyword>
<comment type="caution">
    <text evidence="8">The sequence shown here is derived from an EMBL/GenBank/DDBJ whole genome shotgun (WGS) entry which is preliminary data.</text>
</comment>
<evidence type="ECO:0000256" key="3">
    <source>
        <dbReference type="ARBA" id="ARBA00022603"/>
    </source>
</evidence>
<evidence type="ECO:0000256" key="2">
    <source>
        <dbReference type="ARBA" id="ARBA00022552"/>
    </source>
</evidence>
<dbReference type="Pfam" id="PF02527">
    <property type="entry name" value="GidB"/>
    <property type="match status" value="1"/>
</dbReference>
<sequence>MRPQRDQHDQADHDGAAPDLGAALPRVPAAAEVVFGDRLPLAQVFVEALATTGVAHGLIGPREIPRLWERHVLNCAVVAELVPRGAAIVDVGSGAGLPGLALAIACPASEVHLVEPRRRATDWLTATASAVGLDNVVVHQGRAQDVVGTVVAPVATARAVTRIGQLAQWCAPLTSAGGTLLALKGATVVTELEEDSAALRAAHVVDHEVLSCGAEILETPTTVARLYLADDHAPGIAIVPEGSGPRRGRAGKGRRRASSS</sequence>
<comment type="caution">
    <text evidence="6">Lacks conserved residue(s) required for the propagation of feature annotation.</text>
</comment>